<dbReference type="Proteomes" id="UP000051373">
    <property type="component" value="Unassembled WGS sequence"/>
</dbReference>
<reference evidence="1 2" key="1">
    <citation type="journal article" date="2015" name="Microbiome">
        <title>Genomic resolution of linkages in carbon, nitrogen, and sulfur cycling among widespread estuary sediment bacteria.</title>
        <authorList>
            <person name="Baker B.J."/>
            <person name="Lazar C.S."/>
            <person name="Teske A.P."/>
            <person name="Dick G.J."/>
        </authorList>
    </citation>
    <scope>NUCLEOTIDE SEQUENCE [LARGE SCALE GENOMIC DNA]</scope>
    <source>
        <strain evidence="1">SM23_42</strain>
    </source>
</reference>
<accession>A0A0S8FU91</accession>
<protein>
    <submittedName>
        <fullName evidence="1">Serine kinase</fullName>
    </submittedName>
</protein>
<comment type="caution">
    <text evidence="1">The sequence shown here is derived from an EMBL/GenBank/DDBJ whole genome shotgun (WGS) entry which is preliminary data.</text>
</comment>
<gene>
    <name evidence="1" type="ORF">AMJ83_03390</name>
</gene>
<keyword evidence="1" id="KW-0418">Kinase</keyword>
<dbReference type="EMBL" id="LJUJ01000004">
    <property type="protein sequence ID" value="KPK64280.1"/>
    <property type="molecule type" value="Genomic_DNA"/>
</dbReference>
<sequence length="114" mass="12411">MKLTEIVKSLNLQVACGEQQLDKEVCGGYSSDLLSDVMANSKKGDVWITLQVHPNVVAVAMLKEIAGIVMINGRMPEKETIEKAESEGLPIMTSDSPAFELVGRLYEMGISGKR</sequence>
<keyword evidence="1" id="KW-0808">Transferase</keyword>
<organism evidence="1 2">
    <name type="scientific">candidate division WOR_3 bacterium SM23_42</name>
    <dbReference type="NCBI Taxonomy" id="1703779"/>
    <lineage>
        <taxon>Bacteria</taxon>
        <taxon>Bacteria division WOR-3</taxon>
    </lineage>
</organism>
<evidence type="ECO:0000313" key="2">
    <source>
        <dbReference type="Proteomes" id="UP000051373"/>
    </source>
</evidence>
<dbReference type="SUPFAM" id="SSF75138">
    <property type="entry name" value="HprK N-terminal domain-like"/>
    <property type="match status" value="1"/>
</dbReference>
<dbReference type="PATRIC" id="fig|1703779.3.peg.676"/>
<evidence type="ECO:0000313" key="1">
    <source>
        <dbReference type="EMBL" id="KPK64280.1"/>
    </source>
</evidence>
<dbReference type="STRING" id="1703779.AMJ83_03390"/>
<dbReference type="InterPro" id="IPR028979">
    <property type="entry name" value="Ser_kin/Pase_Hpr-like_N_sf"/>
</dbReference>
<dbReference type="GO" id="GO:0016301">
    <property type="term" value="F:kinase activity"/>
    <property type="evidence" value="ECO:0007669"/>
    <property type="project" value="UniProtKB-KW"/>
</dbReference>
<name>A0A0S8FU91_UNCW3</name>
<proteinExistence type="predicted"/>
<dbReference type="AlphaFoldDB" id="A0A0S8FU91"/>
<dbReference type="Gene3D" id="3.40.1390.20">
    <property type="entry name" value="HprK N-terminal domain-like"/>
    <property type="match status" value="1"/>
</dbReference>